<dbReference type="EMBL" id="QLSZ01000003">
    <property type="protein sequence ID" value="RAR73737.1"/>
    <property type="molecule type" value="Genomic_DNA"/>
</dbReference>
<comment type="caution">
    <text evidence="1">The sequence shown here is derived from an EMBL/GenBank/DDBJ whole genome shotgun (WGS) entry which is preliminary data.</text>
</comment>
<dbReference type="Proteomes" id="UP000248840">
    <property type="component" value="Unassembled WGS sequence"/>
</dbReference>
<dbReference type="AlphaFoldDB" id="A0A328YT76"/>
<organism evidence="1 2">
    <name type="scientific">Flavobacterium aciduliphilum</name>
    <dbReference type="NCBI Taxonomy" id="1101402"/>
    <lineage>
        <taxon>Bacteria</taxon>
        <taxon>Pseudomonadati</taxon>
        <taxon>Bacteroidota</taxon>
        <taxon>Flavobacteriia</taxon>
        <taxon>Flavobacteriales</taxon>
        <taxon>Flavobacteriaceae</taxon>
        <taxon>Flavobacterium</taxon>
    </lineage>
</organism>
<protein>
    <submittedName>
        <fullName evidence="1">Uncharacterized protein</fullName>
    </submittedName>
</protein>
<name>A0A328YT76_9FLAO</name>
<evidence type="ECO:0000313" key="1">
    <source>
        <dbReference type="EMBL" id="RAR73737.1"/>
    </source>
</evidence>
<accession>A0A328YT76</accession>
<proteinExistence type="predicted"/>
<evidence type="ECO:0000313" key="2">
    <source>
        <dbReference type="Proteomes" id="UP000248840"/>
    </source>
</evidence>
<reference evidence="1 2" key="1">
    <citation type="submission" date="2018-06" db="EMBL/GenBank/DDBJ databases">
        <title>Genomic Encyclopedia of Archaeal and Bacterial Type Strains, Phase II (KMG-II): from individual species to whole genera.</title>
        <authorList>
            <person name="Goeker M."/>
        </authorList>
    </citation>
    <scope>NUCLEOTIDE SEQUENCE [LARGE SCALE GENOMIC DNA]</scope>
    <source>
        <strain evidence="1 2">DSM 25663</strain>
    </source>
</reference>
<keyword evidence="2" id="KW-1185">Reference proteome</keyword>
<sequence length="249" mass="29247">MNLNIKEMEKYKGVIIIKGTFGGSKSDGYKAYLVTDDFKNYQLYRKDTLDINDEYFYTFNKKSVEVIGEIQRDKWILVDSVIEIKDEILENDNPSFKPIKFANPEEGFPQLINSEGSILELVESKDPENDLTKERLYLKAFIEPGKSIYAKVNETTLLLFFQGRLSVKELFLLRNDEIYIIEESLNNKKKQTPFYFSENFLQDTINKIQCGNEHYYSLPKDMRIEYPFEEVMKKLELYWSNAHSALNGL</sequence>
<gene>
    <name evidence="1" type="ORF">CLV55_10356</name>
</gene>